<dbReference type="AlphaFoldDB" id="A0A1G7N6R2"/>
<dbReference type="EMBL" id="FNBH01000002">
    <property type="protein sequence ID" value="SDF69010.1"/>
    <property type="molecule type" value="Genomic_DNA"/>
</dbReference>
<dbReference type="GO" id="GO:0016853">
    <property type="term" value="F:isomerase activity"/>
    <property type="evidence" value="ECO:0007669"/>
    <property type="project" value="UniProtKB-KW"/>
</dbReference>
<gene>
    <name evidence="2" type="ORF">SAMN05421825_1888</name>
</gene>
<keyword evidence="2" id="KW-0413">Isomerase</keyword>
<evidence type="ECO:0000313" key="3">
    <source>
        <dbReference type="Proteomes" id="UP000199203"/>
    </source>
</evidence>
<feature type="domain" description="DSBA-like thioredoxin" evidence="1">
    <location>
        <begin position="3"/>
        <end position="204"/>
    </location>
</feature>
<dbReference type="GO" id="GO:0016491">
    <property type="term" value="F:oxidoreductase activity"/>
    <property type="evidence" value="ECO:0007669"/>
    <property type="project" value="InterPro"/>
</dbReference>
<evidence type="ECO:0000313" key="2">
    <source>
        <dbReference type="EMBL" id="SDF69010.1"/>
    </source>
</evidence>
<dbReference type="Pfam" id="PF01323">
    <property type="entry name" value="DSBA"/>
    <property type="match status" value="1"/>
</dbReference>
<dbReference type="PANTHER" id="PTHR13887">
    <property type="entry name" value="GLUTATHIONE S-TRANSFERASE KAPPA"/>
    <property type="match status" value="1"/>
</dbReference>
<organism evidence="2 3">
    <name type="scientific">Epilithonimonas hungarica</name>
    <dbReference type="NCBI Taxonomy" id="454006"/>
    <lineage>
        <taxon>Bacteria</taxon>
        <taxon>Pseudomonadati</taxon>
        <taxon>Bacteroidota</taxon>
        <taxon>Flavobacteriia</taxon>
        <taxon>Flavobacteriales</taxon>
        <taxon>Weeksellaceae</taxon>
        <taxon>Chryseobacterium group</taxon>
        <taxon>Epilithonimonas</taxon>
    </lineage>
</organism>
<dbReference type="InterPro" id="IPR001853">
    <property type="entry name" value="DSBA-like_thioredoxin_dom"/>
</dbReference>
<dbReference type="InterPro" id="IPR036249">
    <property type="entry name" value="Thioredoxin-like_sf"/>
</dbReference>
<dbReference type="Gene3D" id="3.40.30.10">
    <property type="entry name" value="Glutaredoxin"/>
    <property type="match status" value="1"/>
</dbReference>
<dbReference type="SUPFAM" id="SSF52833">
    <property type="entry name" value="Thioredoxin-like"/>
    <property type="match status" value="1"/>
</dbReference>
<protein>
    <submittedName>
        <fullName evidence="2">Protein disulfide-isomerase</fullName>
    </submittedName>
</protein>
<keyword evidence="3" id="KW-1185">Reference proteome</keyword>
<accession>A0A1G7N6R2</accession>
<proteinExistence type="predicted"/>
<dbReference type="STRING" id="454006.SAMN05421825_1888"/>
<reference evidence="3" key="1">
    <citation type="submission" date="2016-10" db="EMBL/GenBank/DDBJ databases">
        <authorList>
            <person name="Varghese N."/>
            <person name="Submissions S."/>
        </authorList>
    </citation>
    <scope>NUCLEOTIDE SEQUENCE [LARGE SCALE GENOMIC DNA]</scope>
    <source>
        <strain evidence="3">DSM 19684</strain>
    </source>
</reference>
<sequence length="234" mass="26584">MKVDIWSDTRCPFCFIGKKNFEKALQNFAQNDKVEVNWHSFQLDPKMKTDLSRNHYEYLSDIKGHSLQQTIQMHENLIQIGKNAGIDFNFDEVKVSNSFKSQILVQLAKEKGKANEMEELLFEAYFILGKNIDDIGILSEIGEKLGFTKEEIQNAVQSSELTELVNNDISEAASFGINSVPFFVFDRKYAISGAQPTHLFSEVLEKSWTEFSENNSKINIVSEGDSCDVDGNNC</sequence>
<evidence type="ECO:0000259" key="1">
    <source>
        <dbReference type="Pfam" id="PF01323"/>
    </source>
</evidence>
<name>A0A1G7N6R2_9FLAO</name>
<dbReference type="PANTHER" id="PTHR13887:SF41">
    <property type="entry name" value="THIOREDOXIN SUPERFAMILY PROTEIN"/>
    <property type="match status" value="1"/>
</dbReference>
<dbReference type="OrthoDB" id="9799122at2"/>
<dbReference type="Proteomes" id="UP000199203">
    <property type="component" value="Unassembled WGS sequence"/>
</dbReference>
<dbReference type="RefSeq" id="WP_089873233.1">
    <property type="nucleotide sequence ID" value="NZ_FNBH01000002.1"/>
</dbReference>
<dbReference type="CDD" id="cd03024">
    <property type="entry name" value="DsbA_FrnE"/>
    <property type="match status" value="1"/>
</dbReference>